<keyword evidence="5 8" id="KW-0689">Ribosomal protein</keyword>
<dbReference type="PANTHER" id="PTHR33398">
    <property type="entry name" value="30S RIBOSOMAL PROTEIN S20"/>
    <property type="match status" value="1"/>
</dbReference>
<dbReference type="EMBL" id="FMXQ01000009">
    <property type="protein sequence ID" value="SDB51180.1"/>
    <property type="molecule type" value="Genomic_DNA"/>
</dbReference>
<evidence type="ECO:0000256" key="7">
    <source>
        <dbReference type="ARBA" id="ARBA00035136"/>
    </source>
</evidence>
<dbReference type="GO" id="GO:0070181">
    <property type="term" value="F:small ribosomal subunit rRNA binding"/>
    <property type="evidence" value="ECO:0007669"/>
    <property type="project" value="TreeGrafter"/>
</dbReference>
<comment type="similarity">
    <text evidence="2 8">Belongs to the bacterial ribosomal protein bS20 family.</text>
</comment>
<dbReference type="OrthoDB" id="9807974at2"/>
<reference evidence="10 11" key="1">
    <citation type="submission" date="2016-10" db="EMBL/GenBank/DDBJ databases">
        <authorList>
            <person name="de Groot N.N."/>
        </authorList>
    </citation>
    <scope>NUCLEOTIDE SEQUENCE [LARGE SCALE GENOMIC DNA]</scope>
    <source>
        <strain evidence="10 11">ATCC 35022</strain>
    </source>
</reference>
<dbReference type="STRING" id="665467.SAMN02982931_04034"/>
<dbReference type="AlphaFoldDB" id="A0A1G6E1F7"/>
<dbReference type="Pfam" id="PF01649">
    <property type="entry name" value="Ribosomal_S20p"/>
    <property type="match status" value="1"/>
</dbReference>
<dbReference type="InterPro" id="IPR002583">
    <property type="entry name" value="Ribosomal_bS20"/>
</dbReference>
<evidence type="ECO:0000256" key="6">
    <source>
        <dbReference type="ARBA" id="ARBA00023274"/>
    </source>
</evidence>
<feature type="region of interest" description="Disordered" evidence="9">
    <location>
        <begin position="1"/>
        <end position="23"/>
    </location>
</feature>
<evidence type="ECO:0000256" key="3">
    <source>
        <dbReference type="ARBA" id="ARBA00022730"/>
    </source>
</evidence>
<organism evidence="10 11">
    <name type="scientific">Bauldia litoralis</name>
    <dbReference type="NCBI Taxonomy" id="665467"/>
    <lineage>
        <taxon>Bacteria</taxon>
        <taxon>Pseudomonadati</taxon>
        <taxon>Pseudomonadota</taxon>
        <taxon>Alphaproteobacteria</taxon>
        <taxon>Hyphomicrobiales</taxon>
        <taxon>Kaistiaceae</taxon>
        <taxon>Bauldia</taxon>
    </lineage>
</organism>
<keyword evidence="3 8" id="KW-0699">rRNA-binding</keyword>
<dbReference type="SUPFAM" id="SSF46992">
    <property type="entry name" value="Ribosomal protein S20"/>
    <property type="match status" value="1"/>
</dbReference>
<dbReference type="GO" id="GO:0003735">
    <property type="term" value="F:structural constituent of ribosome"/>
    <property type="evidence" value="ECO:0007669"/>
    <property type="project" value="InterPro"/>
</dbReference>
<evidence type="ECO:0000256" key="9">
    <source>
        <dbReference type="SAM" id="MobiDB-lite"/>
    </source>
</evidence>
<evidence type="ECO:0000313" key="11">
    <source>
        <dbReference type="Proteomes" id="UP000199071"/>
    </source>
</evidence>
<evidence type="ECO:0000313" key="10">
    <source>
        <dbReference type="EMBL" id="SDB51180.1"/>
    </source>
</evidence>
<name>A0A1G6E1F7_9HYPH</name>
<dbReference type="PANTHER" id="PTHR33398:SF1">
    <property type="entry name" value="SMALL RIBOSOMAL SUBUNIT PROTEIN BS20C"/>
    <property type="match status" value="1"/>
</dbReference>
<evidence type="ECO:0000256" key="4">
    <source>
        <dbReference type="ARBA" id="ARBA00022884"/>
    </source>
</evidence>
<sequence>MANTSSAKKATRKIARRTAVGRNRRGRLRAFVRRVEEALATGDKDKAAEALKSAEPEIMRAASKGIIPKNAASRKVSRLTARVRVLNA</sequence>
<proteinExistence type="inferred from homology"/>
<dbReference type="GO" id="GO:0006412">
    <property type="term" value="P:translation"/>
    <property type="evidence" value="ECO:0007669"/>
    <property type="project" value="UniProtKB-UniRule"/>
</dbReference>
<comment type="function">
    <text evidence="1 8">Binds directly to 16S ribosomal RNA.</text>
</comment>
<dbReference type="GO" id="GO:0015935">
    <property type="term" value="C:small ribosomal subunit"/>
    <property type="evidence" value="ECO:0007669"/>
    <property type="project" value="TreeGrafter"/>
</dbReference>
<keyword evidence="6 8" id="KW-0687">Ribonucleoprotein</keyword>
<keyword evidence="11" id="KW-1185">Reference proteome</keyword>
<dbReference type="HAMAP" id="MF_00500">
    <property type="entry name" value="Ribosomal_bS20"/>
    <property type="match status" value="1"/>
</dbReference>
<keyword evidence="4 8" id="KW-0694">RNA-binding</keyword>
<evidence type="ECO:0000256" key="1">
    <source>
        <dbReference type="ARBA" id="ARBA00003134"/>
    </source>
</evidence>
<dbReference type="GO" id="GO:0005829">
    <property type="term" value="C:cytosol"/>
    <property type="evidence" value="ECO:0007669"/>
    <property type="project" value="TreeGrafter"/>
</dbReference>
<accession>A0A1G6E1F7</accession>
<protein>
    <recommendedName>
        <fullName evidence="7 8">Small ribosomal subunit protein bS20</fullName>
    </recommendedName>
</protein>
<dbReference type="Gene3D" id="1.20.58.110">
    <property type="entry name" value="Ribosomal protein S20"/>
    <property type="match status" value="1"/>
</dbReference>
<evidence type="ECO:0000256" key="2">
    <source>
        <dbReference type="ARBA" id="ARBA00007634"/>
    </source>
</evidence>
<dbReference type="InterPro" id="IPR036510">
    <property type="entry name" value="Ribosomal_bS20_sf"/>
</dbReference>
<dbReference type="NCBIfam" id="TIGR00029">
    <property type="entry name" value="S20"/>
    <property type="match status" value="1"/>
</dbReference>
<gene>
    <name evidence="8" type="primary">rpsT</name>
    <name evidence="10" type="ORF">SAMN02982931_04034</name>
</gene>
<dbReference type="RefSeq" id="WP_090879283.1">
    <property type="nucleotide sequence ID" value="NZ_FMXQ01000009.1"/>
</dbReference>
<evidence type="ECO:0000256" key="8">
    <source>
        <dbReference type="HAMAP-Rule" id="MF_00500"/>
    </source>
</evidence>
<evidence type="ECO:0000256" key="5">
    <source>
        <dbReference type="ARBA" id="ARBA00022980"/>
    </source>
</evidence>
<dbReference type="Proteomes" id="UP000199071">
    <property type="component" value="Unassembled WGS sequence"/>
</dbReference>